<dbReference type="AlphaFoldDB" id="A0AAD6Y2N5"/>
<protein>
    <submittedName>
        <fullName evidence="2">Uncharacterized protein</fullName>
    </submittedName>
</protein>
<dbReference type="Proteomes" id="UP001219525">
    <property type="component" value="Unassembled WGS sequence"/>
</dbReference>
<evidence type="ECO:0000313" key="2">
    <source>
        <dbReference type="EMBL" id="KAJ7198251.1"/>
    </source>
</evidence>
<accession>A0AAD6Y2N5</accession>
<proteinExistence type="predicted"/>
<sequence length="594" mass="64874">MMADACNLLGRSRRRKGSTTSCVLRCRKDRLRVPVPASFKIHQSPHVLKQQFLRHLADLSKQIKPKDTLFIALCSHGRDTDGALVGNIELSKEYLTIAEVTAALCCKPSSTRTLTCFSGYWTREPASVWEVFAYHGQESQSIPATQRSLFLPPLFSHSLLARLTRYHISLTTPTFNKIATWVRLLGTPDFPTYVNAGVVLHALGQQAHLLFIADALHLTGAWSRSFAAVDKNVDLVKEFSNRLAIQHLWEVLQTIHDTGVVFRFLAAWHRAGYPQIDLEQVLDARAEVMVFMQRIGAENPELLCHCRQHLPLTDDEYEERVHQYRVDLLKETLLRMAQQVSETCSISMLELRSVASAVGVRGSPPYMPAPHSLQPPDDPHSHSACLPVPPHSFQYLHTPPVPLGSYPNFRSPSSKPVKGGSTGGHRKRACAGSSAACGIARQLPTCSREGAPARFRHRSVRGCRQRRGAACWTAVARCSMLDGAACWTARRGGNSAVWGQQHIAGASQASSGIKSETTQACVGGSAAWHIGGQWRGTLEGSHEHARAAARCGALEGGSAGALRAAAAAWYRGVAGGSSSGRQKKLRRLRCSAGG</sequence>
<evidence type="ECO:0000256" key="1">
    <source>
        <dbReference type="SAM" id="MobiDB-lite"/>
    </source>
</evidence>
<dbReference type="EMBL" id="JARJCW010000073">
    <property type="protein sequence ID" value="KAJ7198251.1"/>
    <property type="molecule type" value="Genomic_DNA"/>
</dbReference>
<reference evidence="2" key="1">
    <citation type="submission" date="2023-03" db="EMBL/GenBank/DDBJ databases">
        <title>Massive genome expansion in bonnet fungi (Mycena s.s.) driven by repeated elements and novel gene families across ecological guilds.</title>
        <authorList>
            <consortium name="Lawrence Berkeley National Laboratory"/>
            <person name="Harder C.B."/>
            <person name="Miyauchi S."/>
            <person name="Viragh M."/>
            <person name="Kuo A."/>
            <person name="Thoen E."/>
            <person name="Andreopoulos B."/>
            <person name="Lu D."/>
            <person name="Skrede I."/>
            <person name="Drula E."/>
            <person name="Henrissat B."/>
            <person name="Morin E."/>
            <person name="Kohler A."/>
            <person name="Barry K."/>
            <person name="LaButti K."/>
            <person name="Morin E."/>
            <person name="Salamov A."/>
            <person name="Lipzen A."/>
            <person name="Mereny Z."/>
            <person name="Hegedus B."/>
            <person name="Baldrian P."/>
            <person name="Stursova M."/>
            <person name="Weitz H."/>
            <person name="Taylor A."/>
            <person name="Grigoriev I.V."/>
            <person name="Nagy L.G."/>
            <person name="Martin F."/>
            <person name="Kauserud H."/>
        </authorList>
    </citation>
    <scope>NUCLEOTIDE SEQUENCE</scope>
    <source>
        <strain evidence="2">9144</strain>
    </source>
</reference>
<feature type="region of interest" description="Disordered" evidence="1">
    <location>
        <begin position="365"/>
        <end position="384"/>
    </location>
</feature>
<gene>
    <name evidence="2" type="ORF">GGX14DRAFT_666283</name>
</gene>
<comment type="caution">
    <text evidence="2">The sequence shown here is derived from an EMBL/GenBank/DDBJ whole genome shotgun (WGS) entry which is preliminary data.</text>
</comment>
<organism evidence="2 3">
    <name type="scientific">Mycena pura</name>
    <dbReference type="NCBI Taxonomy" id="153505"/>
    <lineage>
        <taxon>Eukaryota</taxon>
        <taxon>Fungi</taxon>
        <taxon>Dikarya</taxon>
        <taxon>Basidiomycota</taxon>
        <taxon>Agaricomycotina</taxon>
        <taxon>Agaricomycetes</taxon>
        <taxon>Agaricomycetidae</taxon>
        <taxon>Agaricales</taxon>
        <taxon>Marasmiineae</taxon>
        <taxon>Mycenaceae</taxon>
        <taxon>Mycena</taxon>
    </lineage>
</organism>
<keyword evidence="3" id="KW-1185">Reference proteome</keyword>
<name>A0AAD6Y2N5_9AGAR</name>
<evidence type="ECO:0000313" key="3">
    <source>
        <dbReference type="Proteomes" id="UP001219525"/>
    </source>
</evidence>